<accession>A0A1E7FFR8</accession>
<dbReference type="KEGG" id="fcy:FRACYDRAFT_185834"/>
<gene>
    <name evidence="2" type="ORF">FRACYDRAFT_185834</name>
</gene>
<dbReference type="EMBL" id="KV784358">
    <property type="protein sequence ID" value="OEU16994.1"/>
    <property type="molecule type" value="Genomic_DNA"/>
</dbReference>
<dbReference type="AlphaFoldDB" id="A0A1E7FFR8"/>
<feature type="compositionally biased region" description="Low complexity" evidence="1">
    <location>
        <begin position="206"/>
        <end position="218"/>
    </location>
</feature>
<reference evidence="2 3" key="1">
    <citation type="submission" date="2016-09" db="EMBL/GenBank/DDBJ databases">
        <title>Extensive genetic diversity and differential bi-allelic expression allows diatom success in the polar Southern Ocean.</title>
        <authorList>
            <consortium name="DOE Joint Genome Institute"/>
            <person name="Mock T."/>
            <person name="Otillar R.P."/>
            <person name="Strauss J."/>
            <person name="Dupont C."/>
            <person name="Frickenhaus S."/>
            <person name="Maumus F."/>
            <person name="Mcmullan M."/>
            <person name="Sanges R."/>
            <person name="Schmutz J."/>
            <person name="Toseland A."/>
            <person name="Valas R."/>
            <person name="Veluchamy A."/>
            <person name="Ward B.J."/>
            <person name="Allen A."/>
            <person name="Barry K."/>
            <person name="Falciatore A."/>
            <person name="Ferrante M."/>
            <person name="Fortunato A.E."/>
            <person name="Gloeckner G."/>
            <person name="Gruber A."/>
            <person name="Hipkin R."/>
            <person name="Janech M."/>
            <person name="Kroth P."/>
            <person name="Leese F."/>
            <person name="Lindquist E."/>
            <person name="Lyon B.R."/>
            <person name="Martin J."/>
            <person name="Mayer C."/>
            <person name="Parker M."/>
            <person name="Quesneville H."/>
            <person name="Raymond J."/>
            <person name="Uhlig C."/>
            <person name="Valentin K.U."/>
            <person name="Worden A.Z."/>
            <person name="Armbrust E.V."/>
            <person name="Bowler C."/>
            <person name="Green B."/>
            <person name="Moulton V."/>
            <person name="Van Oosterhout C."/>
            <person name="Grigoriev I."/>
        </authorList>
    </citation>
    <scope>NUCLEOTIDE SEQUENCE [LARGE SCALE GENOMIC DNA]</scope>
    <source>
        <strain evidence="2 3">CCMP1102</strain>
    </source>
</reference>
<organism evidence="2 3">
    <name type="scientific">Fragilariopsis cylindrus CCMP1102</name>
    <dbReference type="NCBI Taxonomy" id="635003"/>
    <lineage>
        <taxon>Eukaryota</taxon>
        <taxon>Sar</taxon>
        <taxon>Stramenopiles</taxon>
        <taxon>Ochrophyta</taxon>
        <taxon>Bacillariophyta</taxon>
        <taxon>Bacillariophyceae</taxon>
        <taxon>Bacillariophycidae</taxon>
        <taxon>Bacillariales</taxon>
        <taxon>Bacillariaceae</taxon>
        <taxon>Fragilariopsis</taxon>
    </lineage>
</organism>
<feature type="region of interest" description="Disordered" evidence="1">
    <location>
        <begin position="199"/>
        <end position="220"/>
    </location>
</feature>
<evidence type="ECO:0000313" key="3">
    <source>
        <dbReference type="Proteomes" id="UP000095751"/>
    </source>
</evidence>
<sequence length="284" mass="31788">MVWEDGKQISKNAFCVDLPKELLKELRDYADQMGITDMYRRLLVADGQPLLPGTEYKKDFQGYNWMVQRPKSHWASNMHWTSPADETAHDDYLRVLSAGGFDEVLEKVGAYFNLEGLSAYHLSFIGVSHCEKGFIHADVNDSGRKAFNMIIPLILQEDEGPELEILSDDETLTQYYKYKYNVASMVGDNALHATASCDYQTQSSKPTTTTTTTTTPTTIKNGGETIMRMAATVYIGDITPENVNHLLMSLTQAYPPVGNAQHLLDRAGSHWSKSNPSKKLPVPI</sequence>
<evidence type="ECO:0000313" key="2">
    <source>
        <dbReference type="EMBL" id="OEU16994.1"/>
    </source>
</evidence>
<dbReference type="Proteomes" id="UP000095751">
    <property type="component" value="Unassembled WGS sequence"/>
</dbReference>
<proteinExistence type="predicted"/>
<dbReference type="InParanoid" id="A0A1E7FFR8"/>
<keyword evidence="3" id="KW-1185">Reference proteome</keyword>
<dbReference type="OrthoDB" id="39594at2759"/>
<evidence type="ECO:0000256" key="1">
    <source>
        <dbReference type="SAM" id="MobiDB-lite"/>
    </source>
</evidence>
<name>A0A1E7FFR8_9STRA</name>
<protein>
    <submittedName>
        <fullName evidence="2">Uncharacterized protein</fullName>
    </submittedName>
</protein>